<keyword evidence="2" id="KW-1185">Reference proteome</keyword>
<name>A0A3N0DST8_9ACTN</name>
<sequence>MFWLIVGIAFAVVLTLAWLHDHRRSGHKYIPPPTNDSAVGDAKAMRYFRVMGGMGPTKR</sequence>
<protein>
    <submittedName>
        <fullName evidence="1">Uncharacterized protein</fullName>
    </submittedName>
</protein>
<accession>A0A3N0DST8</accession>
<comment type="caution">
    <text evidence="1">The sequence shown here is derived from an EMBL/GenBank/DDBJ whole genome shotgun (WGS) entry which is preliminary data.</text>
</comment>
<dbReference type="Proteomes" id="UP000277094">
    <property type="component" value="Unassembled WGS sequence"/>
</dbReference>
<gene>
    <name evidence="1" type="ORF">EFL95_05435</name>
</gene>
<evidence type="ECO:0000313" key="1">
    <source>
        <dbReference type="EMBL" id="RNL78536.1"/>
    </source>
</evidence>
<dbReference type="RefSeq" id="WP_221176330.1">
    <property type="nucleotide sequence ID" value="NZ_RJSG01000002.1"/>
</dbReference>
<organism evidence="1 2">
    <name type="scientific">Nocardioides marmorisolisilvae</name>
    <dbReference type="NCBI Taxonomy" id="1542737"/>
    <lineage>
        <taxon>Bacteria</taxon>
        <taxon>Bacillati</taxon>
        <taxon>Actinomycetota</taxon>
        <taxon>Actinomycetes</taxon>
        <taxon>Propionibacteriales</taxon>
        <taxon>Nocardioidaceae</taxon>
        <taxon>Nocardioides</taxon>
    </lineage>
</organism>
<dbReference type="EMBL" id="RJSG01000002">
    <property type="protein sequence ID" value="RNL78536.1"/>
    <property type="molecule type" value="Genomic_DNA"/>
</dbReference>
<evidence type="ECO:0000313" key="2">
    <source>
        <dbReference type="Proteomes" id="UP000277094"/>
    </source>
</evidence>
<dbReference type="AlphaFoldDB" id="A0A3N0DST8"/>
<reference evidence="1 2" key="1">
    <citation type="submission" date="2018-11" db="EMBL/GenBank/DDBJ databases">
        <authorList>
            <person name="Li F."/>
        </authorList>
    </citation>
    <scope>NUCLEOTIDE SEQUENCE [LARGE SCALE GENOMIC DNA]</scope>
    <source>
        <strain evidence="1 2">KIS18-7</strain>
    </source>
</reference>
<proteinExistence type="predicted"/>